<evidence type="ECO:0000256" key="1">
    <source>
        <dbReference type="SAM" id="Coils"/>
    </source>
</evidence>
<dbReference type="OrthoDB" id="10267305at2759"/>
<evidence type="ECO:0000313" key="3">
    <source>
        <dbReference type="Proteomes" id="UP000271889"/>
    </source>
</evidence>
<dbReference type="EMBL" id="UYRV01106237">
    <property type="protein sequence ID" value="VDN22147.1"/>
    <property type="molecule type" value="Genomic_DNA"/>
</dbReference>
<keyword evidence="3" id="KW-1185">Reference proteome</keyword>
<dbReference type="AlphaFoldDB" id="A0A3P7MF39"/>
<organism evidence="2 3">
    <name type="scientific">Cylicostephanus goldi</name>
    <name type="common">Nematode worm</name>
    <dbReference type="NCBI Taxonomy" id="71465"/>
    <lineage>
        <taxon>Eukaryota</taxon>
        <taxon>Metazoa</taxon>
        <taxon>Ecdysozoa</taxon>
        <taxon>Nematoda</taxon>
        <taxon>Chromadorea</taxon>
        <taxon>Rhabditida</taxon>
        <taxon>Rhabditina</taxon>
        <taxon>Rhabditomorpha</taxon>
        <taxon>Strongyloidea</taxon>
        <taxon>Strongylidae</taxon>
        <taxon>Cylicostephanus</taxon>
    </lineage>
</organism>
<sequence length="232" mass="27174">MPFINDANLCCFQVALRGSGHLRGALIPIKFGNVSFFFVYPWYRYKWIRGSQPLKFVAIERQRGEINRAPNEELLQHQRKRITEMDCAESEMLMEEKLYPKVLPLWPNSFTIRDKYESKLKQIQSEVLASHPGPSSGISQQMRDEFAVVLEKVETTTDQKMMLQKELEQARTDMAELQREDYPKQISEEEIRPVMKKAPPSPREYCDCCQGEFRKKVYVFEADADAYESFLI</sequence>
<evidence type="ECO:0000313" key="2">
    <source>
        <dbReference type="EMBL" id="VDN22147.1"/>
    </source>
</evidence>
<accession>A0A3P7MF39</accession>
<protein>
    <submittedName>
        <fullName evidence="2">Uncharacterized protein</fullName>
    </submittedName>
</protein>
<reference evidence="2 3" key="1">
    <citation type="submission" date="2018-11" db="EMBL/GenBank/DDBJ databases">
        <authorList>
            <consortium name="Pathogen Informatics"/>
        </authorList>
    </citation>
    <scope>NUCLEOTIDE SEQUENCE [LARGE SCALE GENOMIC DNA]</scope>
</reference>
<keyword evidence="1" id="KW-0175">Coiled coil</keyword>
<dbReference type="Proteomes" id="UP000271889">
    <property type="component" value="Unassembled WGS sequence"/>
</dbReference>
<name>A0A3P7MF39_CYLGO</name>
<feature type="coiled-coil region" evidence="1">
    <location>
        <begin position="153"/>
        <end position="180"/>
    </location>
</feature>
<gene>
    <name evidence="2" type="ORF">CGOC_LOCUS9222</name>
</gene>
<proteinExistence type="predicted"/>